<dbReference type="PROSITE" id="PS51257">
    <property type="entry name" value="PROKAR_LIPOPROTEIN"/>
    <property type="match status" value="1"/>
</dbReference>
<evidence type="ECO:0000313" key="3">
    <source>
        <dbReference type="EMBL" id="CAK8677302.1"/>
    </source>
</evidence>
<organism evidence="3 4">
    <name type="scientific">Clavelina lepadiformis</name>
    <name type="common">Light-bulb sea squirt</name>
    <name type="synonym">Ascidia lepadiformis</name>
    <dbReference type="NCBI Taxonomy" id="159417"/>
    <lineage>
        <taxon>Eukaryota</taxon>
        <taxon>Metazoa</taxon>
        <taxon>Chordata</taxon>
        <taxon>Tunicata</taxon>
        <taxon>Ascidiacea</taxon>
        <taxon>Aplousobranchia</taxon>
        <taxon>Clavelinidae</taxon>
        <taxon>Clavelina</taxon>
    </lineage>
</organism>
<accession>A0ABP0FG75</accession>
<keyword evidence="1" id="KW-0472">Membrane</keyword>
<protein>
    <recommendedName>
        <fullName evidence="5">Secreted protein</fullName>
    </recommendedName>
</protein>
<dbReference type="Proteomes" id="UP001642483">
    <property type="component" value="Unassembled WGS sequence"/>
</dbReference>
<feature type="chain" id="PRO_5047160368" description="Secreted protein" evidence="2">
    <location>
        <begin position="17"/>
        <end position="151"/>
    </location>
</feature>
<keyword evidence="4" id="KW-1185">Reference proteome</keyword>
<sequence length="151" mass="17740">MKLVLMLVLLACLACACFSNRRISRKQMLRYGRKKINLMGFRNFCSKSVYCHYDVITRRQVPCSKFAGICKFFYIVMTKERRLFYLQPMPASHPYFVNFVFLNHSLHLTTMNYLPLVLFQIFALDVVELSVAAAYRVARCKQHIHLKTSLN</sequence>
<evidence type="ECO:0000256" key="1">
    <source>
        <dbReference type="SAM" id="Phobius"/>
    </source>
</evidence>
<evidence type="ECO:0000256" key="2">
    <source>
        <dbReference type="SAM" id="SignalP"/>
    </source>
</evidence>
<keyword evidence="1" id="KW-1133">Transmembrane helix</keyword>
<evidence type="ECO:0008006" key="5">
    <source>
        <dbReference type="Google" id="ProtNLM"/>
    </source>
</evidence>
<reference evidence="3 4" key="1">
    <citation type="submission" date="2024-02" db="EMBL/GenBank/DDBJ databases">
        <authorList>
            <person name="Daric V."/>
            <person name="Darras S."/>
        </authorList>
    </citation>
    <scope>NUCLEOTIDE SEQUENCE [LARGE SCALE GENOMIC DNA]</scope>
</reference>
<proteinExistence type="predicted"/>
<dbReference type="EMBL" id="CAWYQH010000046">
    <property type="protein sequence ID" value="CAK8677302.1"/>
    <property type="molecule type" value="Genomic_DNA"/>
</dbReference>
<keyword evidence="1" id="KW-0812">Transmembrane</keyword>
<comment type="caution">
    <text evidence="3">The sequence shown here is derived from an EMBL/GenBank/DDBJ whole genome shotgun (WGS) entry which is preliminary data.</text>
</comment>
<keyword evidence="2" id="KW-0732">Signal</keyword>
<feature type="signal peptide" evidence="2">
    <location>
        <begin position="1"/>
        <end position="16"/>
    </location>
</feature>
<gene>
    <name evidence="3" type="ORF">CVLEPA_LOCUS6695</name>
</gene>
<name>A0ABP0FG75_CLALP</name>
<evidence type="ECO:0000313" key="4">
    <source>
        <dbReference type="Proteomes" id="UP001642483"/>
    </source>
</evidence>
<feature type="transmembrane region" description="Helical" evidence="1">
    <location>
        <begin position="113"/>
        <end position="135"/>
    </location>
</feature>